<feature type="compositionally biased region" description="Basic and acidic residues" evidence="1">
    <location>
        <begin position="370"/>
        <end position="385"/>
    </location>
</feature>
<reference evidence="2 3" key="1">
    <citation type="journal article" date="2013" name="BMC Genomics">
        <title>Genomics-driven discovery of the pneumocandin biosynthetic gene cluster in the fungus Glarea lozoyensis.</title>
        <authorList>
            <person name="Chen L."/>
            <person name="Yue Q."/>
            <person name="Zhang X."/>
            <person name="Xiang M."/>
            <person name="Wang C."/>
            <person name="Li S."/>
            <person name="Che Y."/>
            <person name="Ortiz-Lopez F.J."/>
            <person name="Bills G.F."/>
            <person name="Liu X."/>
            <person name="An Z."/>
        </authorList>
    </citation>
    <scope>NUCLEOTIDE SEQUENCE [LARGE SCALE GENOMIC DNA]</scope>
    <source>
        <strain evidence="3">ATCC 20868 / MF5171</strain>
    </source>
</reference>
<dbReference type="KEGG" id="glz:GLAREA_05994"/>
<feature type="region of interest" description="Disordered" evidence="1">
    <location>
        <begin position="353"/>
        <end position="397"/>
    </location>
</feature>
<keyword evidence="3" id="KW-1185">Reference proteome</keyword>
<dbReference type="GeneID" id="19465048"/>
<name>S3D3B5_GLAL2</name>
<feature type="compositionally biased region" description="Polar residues" evidence="1">
    <location>
        <begin position="8"/>
        <end position="19"/>
    </location>
</feature>
<dbReference type="RefSeq" id="XP_008079599.1">
    <property type="nucleotide sequence ID" value="XM_008081408.1"/>
</dbReference>
<organism evidence="2 3">
    <name type="scientific">Glarea lozoyensis (strain ATCC 20868 / MF5171)</name>
    <dbReference type="NCBI Taxonomy" id="1116229"/>
    <lineage>
        <taxon>Eukaryota</taxon>
        <taxon>Fungi</taxon>
        <taxon>Dikarya</taxon>
        <taxon>Ascomycota</taxon>
        <taxon>Pezizomycotina</taxon>
        <taxon>Leotiomycetes</taxon>
        <taxon>Helotiales</taxon>
        <taxon>Helotiaceae</taxon>
        <taxon>Glarea</taxon>
    </lineage>
</organism>
<feature type="region of interest" description="Disordered" evidence="1">
    <location>
        <begin position="1"/>
        <end position="75"/>
    </location>
</feature>
<sequence>MPGHSRRNSGVPTSSSPPNEQVPPWRVASNRNPGLSLILMRQGDTTRSNRPRWIQRSRRLRGNEDGQPESSSAAARSIREFNGSLVARTRSLANQYINERNGESQNGQAESSAASARRIRELEGSLIEQTLDLASDYANGRNGNIANGRAESSVAAARRNREFEDGLIEQTINLENENANGQDRGVPNTVIEESSTALVQHTNGQNGDVRYTFIDETPNVQVGHANGRSSDIPGHNISETQSRRFGARSRSRSENLTPNLQAQAAQELQYITQTFGINLRREVHESSEPRVEDAPAAERLRLALDVQEVRPSTLAERFQLRESLVDNASAHIRETSLNHPISRLEIRTEYPTEPMPFLGAGYSPSTPTRIESHNTRQEEPRRDDALPSISRDLSPGFQPLVRPENPFIVLRGAEVDPNDTPSATTDLYYTTSIANHLLLSTIQGWKLSFNDSTRTTDTEEKKKLCDFKEKIMAVMAAHPAYRDDPDQKVTRQELISRLTDMAWKNARVLQRVKHSNQPLEAFKNKTMRGWFRSGIDSYTNYHLVSSYRQLTCEVDYGTHINYVANSWRNFFGEKVEGFTNFEDWLHSNACVEYEADPSFAPFFSMVQDAALFDTPPECMNDFDKVEEAEKYITAMFLKAGRPDAVVEMLGTFRQNRVYPHAVGNLDHMQMSHARALIKKYSLSTNVELRRYLDYFADQRGLETRCFGFPREDGLEEPFVQPKIQYK</sequence>
<feature type="compositionally biased region" description="Basic residues" evidence="1">
    <location>
        <begin position="49"/>
        <end position="60"/>
    </location>
</feature>
<proteinExistence type="predicted"/>
<evidence type="ECO:0000313" key="2">
    <source>
        <dbReference type="EMBL" id="EPE32982.1"/>
    </source>
</evidence>
<accession>S3D3B5</accession>
<dbReference type="Proteomes" id="UP000016922">
    <property type="component" value="Unassembled WGS sequence"/>
</dbReference>
<dbReference type="HOGENOM" id="CLU_381319_0_0_1"/>
<protein>
    <submittedName>
        <fullName evidence="2">Uncharacterized protein</fullName>
    </submittedName>
</protein>
<dbReference type="EMBL" id="KE145358">
    <property type="protein sequence ID" value="EPE32982.1"/>
    <property type="molecule type" value="Genomic_DNA"/>
</dbReference>
<evidence type="ECO:0000256" key="1">
    <source>
        <dbReference type="SAM" id="MobiDB-lite"/>
    </source>
</evidence>
<evidence type="ECO:0000313" key="3">
    <source>
        <dbReference type="Proteomes" id="UP000016922"/>
    </source>
</evidence>
<feature type="region of interest" description="Disordered" evidence="1">
    <location>
        <begin position="224"/>
        <end position="254"/>
    </location>
</feature>
<gene>
    <name evidence="2" type="ORF">GLAREA_05994</name>
</gene>
<dbReference type="AlphaFoldDB" id="S3D3B5"/>